<evidence type="ECO:0000256" key="6">
    <source>
        <dbReference type="PROSITE-ProRule" id="PRU00047"/>
    </source>
</evidence>
<evidence type="ECO:0000256" key="3">
    <source>
        <dbReference type="ARBA" id="ARBA00022771"/>
    </source>
</evidence>
<feature type="compositionally biased region" description="Polar residues" evidence="7">
    <location>
        <begin position="772"/>
        <end position="787"/>
    </location>
</feature>
<dbReference type="InterPro" id="IPR013083">
    <property type="entry name" value="Znf_RING/FYVE/PHD"/>
</dbReference>
<keyword evidence="5" id="KW-0539">Nucleus</keyword>
<feature type="compositionally biased region" description="Low complexity" evidence="7">
    <location>
        <begin position="1405"/>
        <end position="1417"/>
    </location>
</feature>
<evidence type="ECO:0000256" key="5">
    <source>
        <dbReference type="ARBA" id="ARBA00023242"/>
    </source>
</evidence>
<dbReference type="Pfam" id="PF00098">
    <property type="entry name" value="zf-CCHC"/>
    <property type="match status" value="1"/>
</dbReference>
<dbReference type="InterPro" id="IPR001878">
    <property type="entry name" value="Znf_CCHC"/>
</dbReference>
<proteinExistence type="predicted"/>
<feature type="compositionally biased region" description="Basic residues" evidence="7">
    <location>
        <begin position="680"/>
        <end position="693"/>
    </location>
</feature>
<dbReference type="PROSITE" id="PS50089">
    <property type="entry name" value="ZF_RING_2"/>
    <property type="match status" value="1"/>
</dbReference>
<accession>A0ABD1EH59</accession>
<evidence type="ECO:0008006" key="13">
    <source>
        <dbReference type="Google" id="ProtNLM"/>
    </source>
</evidence>
<feature type="region of interest" description="Disordered" evidence="7">
    <location>
        <begin position="316"/>
        <end position="1022"/>
    </location>
</feature>
<evidence type="ECO:0000259" key="9">
    <source>
        <dbReference type="PROSITE" id="PS50158"/>
    </source>
</evidence>
<dbReference type="PROSITE" id="PS50158">
    <property type="entry name" value="ZF_CCHC"/>
    <property type="match status" value="1"/>
</dbReference>
<feature type="compositionally biased region" description="Low complexity" evidence="7">
    <location>
        <begin position="637"/>
        <end position="679"/>
    </location>
</feature>
<reference evidence="11 12" key="1">
    <citation type="submission" date="2024-05" db="EMBL/GenBank/DDBJ databases">
        <title>Genetic variation in Jamaican populations of the coffee berry borer (Hypothenemus hampei).</title>
        <authorList>
            <person name="Errbii M."/>
            <person name="Myrie A."/>
        </authorList>
    </citation>
    <scope>NUCLEOTIDE SEQUENCE [LARGE SCALE GENOMIC DNA]</scope>
    <source>
        <strain evidence="11">JA-Hopewell-2020-01-JO</strain>
        <tissue evidence="11">Whole body</tissue>
    </source>
</reference>
<dbReference type="Pfam" id="PF08783">
    <property type="entry name" value="DWNN"/>
    <property type="match status" value="1"/>
</dbReference>
<feature type="compositionally biased region" description="Basic residues" evidence="7">
    <location>
        <begin position="620"/>
        <end position="636"/>
    </location>
</feature>
<feature type="region of interest" description="Disordered" evidence="7">
    <location>
        <begin position="1031"/>
        <end position="1050"/>
    </location>
</feature>
<evidence type="ECO:0000256" key="1">
    <source>
        <dbReference type="ARBA" id="ARBA00004123"/>
    </source>
</evidence>
<keyword evidence="2" id="KW-0479">Metal-binding</keyword>
<feature type="compositionally biased region" description="Low complexity" evidence="7">
    <location>
        <begin position="383"/>
        <end position="394"/>
    </location>
</feature>
<dbReference type="SMART" id="SM00343">
    <property type="entry name" value="ZnF_C2HC"/>
    <property type="match status" value="1"/>
</dbReference>
<feature type="compositionally biased region" description="Basic and acidic residues" evidence="7">
    <location>
        <begin position="828"/>
        <end position="874"/>
    </location>
</feature>
<name>A0ABD1EH59_HYPHA</name>
<feature type="region of interest" description="Disordered" evidence="7">
    <location>
        <begin position="1207"/>
        <end position="1441"/>
    </location>
</feature>
<feature type="compositionally biased region" description="Basic and acidic residues" evidence="7">
    <location>
        <begin position="944"/>
        <end position="953"/>
    </location>
</feature>
<feature type="compositionally biased region" description="Basic and acidic residues" evidence="7">
    <location>
        <begin position="898"/>
        <end position="915"/>
    </location>
</feature>
<gene>
    <name evidence="11" type="ORF">ABEB36_009699</name>
</gene>
<dbReference type="Gene3D" id="3.30.40.10">
    <property type="entry name" value="Zinc/RING finger domain, C3HC4 (zinc finger)"/>
    <property type="match status" value="1"/>
</dbReference>
<feature type="compositionally biased region" description="Basic and acidic residues" evidence="7">
    <location>
        <begin position="555"/>
        <end position="569"/>
    </location>
</feature>
<feature type="compositionally biased region" description="Basic and acidic residues" evidence="7">
    <location>
        <begin position="969"/>
        <end position="1022"/>
    </location>
</feature>
<dbReference type="SMART" id="SM00184">
    <property type="entry name" value="RING"/>
    <property type="match status" value="1"/>
</dbReference>
<feature type="region of interest" description="Disordered" evidence="7">
    <location>
        <begin position="1128"/>
        <end position="1170"/>
    </location>
</feature>
<dbReference type="FunFam" id="3.10.20.90:FF:000070">
    <property type="entry name" value="E3 ubiquitin-protein ligase RBBP6 isoform X2"/>
    <property type="match status" value="1"/>
</dbReference>
<feature type="compositionally biased region" description="Polar residues" evidence="7">
    <location>
        <begin position="747"/>
        <end position="761"/>
    </location>
</feature>
<evidence type="ECO:0000259" key="8">
    <source>
        <dbReference type="PROSITE" id="PS50089"/>
    </source>
</evidence>
<feature type="compositionally biased region" description="Acidic residues" evidence="7">
    <location>
        <begin position="1346"/>
        <end position="1361"/>
    </location>
</feature>
<evidence type="ECO:0000256" key="7">
    <source>
        <dbReference type="SAM" id="MobiDB-lite"/>
    </source>
</evidence>
<dbReference type="GO" id="GO:0005634">
    <property type="term" value="C:nucleus"/>
    <property type="evidence" value="ECO:0007669"/>
    <property type="project" value="UniProtKB-SubCell"/>
</dbReference>
<feature type="domain" description="DWNN" evidence="10">
    <location>
        <begin position="3"/>
        <end position="76"/>
    </location>
</feature>
<feature type="compositionally biased region" description="Basic and acidic residues" evidence="7">
    <location>
        <begin position="361"/>
        <end position="381"/>
    </location>
</feature>
<dbReference type="InterPro" id="IPR001841">
    <property type="entry name" value="Znf_RING"/>
</dbReference>
<feature type="compositionally biased region" description="Basic and acidic residues" evidence="7">
    <location>
        <begin position="402"/>
        <end position="413"/>
    </location>
</feature>
<protein>
    <recommendedName>
        <fullName evidence="13">E3 ubiquitin-protein ligase RBBP6</fullName>
    </recommendedName>
</protein>
<dbReference type="Gene3D" id="3.10.20.90">
    <property type="entry name" value="Phosphatidylinositol 3-kinase Catalytic Subunit, Chain A, domain 1"/>
    <property type="match status" value="1"/>
</dbReference>
<feature type="region of interest" description="Disordered" evidence="7">
    <location>
        <begin position="1063"/>
        <end position="1104"/>
    </location>
</feature>
<feature type="compositionally biased region" description="Pro residues" evidence="7">
    <location>
        <begin position="517"/>
        <end position="531"/>
    </location>
</feature>
<comment type="subcellular location">
    <subcellularLocation>
        <location evidence="1">Nucleus</location>
    </subcellularLocation>
</comment>
<feature type="compositionally biased region" description="Basic residues" evidence="7">
    <location>
        <begin position="1390"/>
        <end position="1404"/>
    </location>
</feature>
<feature type="compositionally biased region" description="Polar residues" evidence="7">
    <location>
        <begin position="460"/>
        <end position="472"/>
    </location>
</feature>
<feature type="compositionally biased region" description="Basic residues" evidence="7">
    <location>
        <begin position="1423"/>
        <end position="1441"/>
    </location>
</feature>
<feature type="compositionally biased region" description="Basic and acidic residues" evidence="7">
    <location>
        <begin position="316"/>
        <end position="334"/>
    </location>
</feature>
<dbReference type="Proteomes" id="UP001566132">
    <property type="component" value="Unassembled WGS sequence"/>
</dbReference>
<dbReference type="Gene3D" id="4.10.60.10">
    <property type="entry name" value="Zinc finger, CCHC-type"/>
    <property type="match status" value="1"/>
</dbReference>
<dbReference type="PANTHER" id="PTHR15439">
    <property type="entry name" value="RETINOBLASTOMA-BINDING PROTEIN 6"/>
    <property type="match status" value="1"/>
</dbReference>
<evidence type="ECO:0000256" key="4">
    <source>
        <dbReference type="ARBA" id="ARBA00022833"/>
    </source>
</evidence>
<keyword evidence="12" id="KW-1185">Reference proteome</keyword>
<feature type="compositionally biased region" description="Basic and acidic residues" evidence="7">
    <location>
        <begin position="584"/>
        <end position="593"/>
    </location>
</feature>
<keyword evidence="3 6" id="KW-0863">Zinc-finger</keyword>
<feature type="compositionally biased region" description="Basic and acidic residues" evidence="7">
    <location>
        <begin position="1207"/>
        <end position="1228"/>
    </location>
</feature>
<dbReference type="InterPro" id="IPR014891">
    <property type="entry name" value="DWNN_domain"/>
</dbReference>
<dbReference type="CDD" id="cd16620">
    <property type="entry name" value="vRING-HC-C4C4_RBBP6"/>
    <property type="match status" value="1"/>
</dbReference>
<organism evidence="11 12">
    <name type="scientific">Hypothenemus hampei</name>
    <name type="common">Coffee berry borer</name>
    <dbReference type="NCBI Taxonomy" id="57062"/>
    <lineage>
        <taxon>Eukaryota</taxon>
        <taxon>Metazoa</taxon>
        <taxon>Ecdysozoa</taxon>
        <taxon>Arthropoda</taxon>
        <taxon>Hexapoda</taxon>
        <taxon>Insecta</taxon>
        <taxon>Pterygota</taxon>
        <taxon>Neoptera</taxon>
        <taxon>Endopterygota</taxon>
        <taxon>Coleoptera</taxon>
        <taxon>Polyphaga</taxon>
        <taxon>Cucujiformia</taxon>
        <taxon>Curculionidae</taxon>
        <taxon>Scolytinae</taxon>
        <taxon>Hypothenemus</taxon>
    </lineage>
</organism>
<keyword evidence="4" id="KW-0862">Zinc</keyword>
<evidence type="ECO:0000259" key="10">
    <source>
        <dbReference type="PROSITE" id="PS51282"/>
    </source>
</evidence>
<feature type="compositionally biased region" description="Polar residues" evidence="7">
    <location>
        <begin position="1066"/>
        <end position="1076"/>
    </location>
</feature>
<feature type="compositionally biased region" description="Pro residues" evidence="7">
    <location>
        <begin position="808"/>
        <end position="824"/>
    </location>
</feature>
<feature type="compositionally biased region" description="Basic residues" evidence="7">
    <location>
        <begin position="916"/>
        <end position="943"/>
    </location>
</feature>
<feature type="compositionally biased region" description="Basic and acidic residues" evidence="7">
    <location>
        <begin position="1315"/>
        <end position="1343"/>
    </location>
</feature>
<feature type="domain" description="RING-type" evidence="8">
    <location>
        <begin position="242"/>
        <end position="283"/>
    </location>
</feature>
<feature type="compositionally biased region" description="Basic and acidic residues" evidence="7">
    <location>
        <begin position="694"/>
        <end position="738"/>
    </location>
</feature>
<sequence length="1441" mass="165309">MSVHYRFKSALEYDTITFDGLHISVKDLKNAIIQQKRIGKSTDFDLRITNAQTEEVYEDENALIPKNTSLLIARVPVTAVKQKQWEGYGGTDTPPTKPDEQGCITKAMDLASLDAPEDDKIRAMMSQSTQDYDPSNYVKIRGANQVGPVPASYRCYKCHQSGHWIKDCPLGQGVEPIEIKKSTGIPQSFLIPVEGPQVPGAMMMSNGQYAVPAVDMQAYNQKQTPAAIVPEQKPEIPDDLLCSICSDLLTDAVMIPCCGNSFCDECIRSILLESEDHECPDCHEKDIAPTTLIPNRFLRKSVANFKNTTGYEKKPVFRPKSEIPKEPIMKRDLKSSVVDSTDNELSKKEEKTVISEADSTEPLRNEQDIKNLESDSVKADTEGPPGVSPRSSPGQKLVTKVARGERSNRDLTYRTKPSPKQPAGSRSPSPRKLRNRHSPSYENRRSPPTPTRDDFPPGINNFSRPPNSSYSSMVRGETVSTLPPIMPGMPTVTVPPGAFPPGQPPPYHPSGALPNFRLPPPGAPPYLPPGTYPSRPVYDPLTAPPGPYGHSYPNRGRDYGSRRSGRERTPPGLIDDPLAAFNRILREKDEKRARQMRMARRSWSRSRSRSRSYSRSPPPLRRRSRSPRRRHSRSRSRSFSISRSRSRSYSPSPRGGSPLPPLRRSSPPIQGRRGPPGRFRSPHRSPPPRRRIGRDRSDFDRDYDRPGYRDRPSRSGRRCDSRDRFHDDRGDFEREKTRSRGGGGLSVASNSIGPQSASQWVGSRGGDAYYANDQSAPGTGYHQNRYPQQIHHIQPERKYEPTIAPPGVEQPPIPGLESELPPPSLAVEYERQRKTPPRKDQDKSDSPHRRDRERRREKDEKSSRTRSKSTEKFRNPSPKPIVNSPDKSTSNSRRRRTQSIEKDRHKDNSDEDKKKAKEKKRHKDKKDDKKRKKDKKEKHHKTKERKDKKEEFKQVIPKGSGESEDDSDEMRKRIEEKRKLREEEEKRKLEEERKKEERRLRFIEDERRKKEEDAKKEEDKRKTIEEAKKALEEQDLKQKLETEQQPQNNLYDEIITNQEEIKIQQDDSFISETPMKQSEIEEGEVMDEQEPPQLTSQKETYEEDSGILELHSDLDIKLDESDILAQFPEKSKWECDQPEDPNSGPGSGSLDLNPKDLSDPKTMNKVSSEVLKRAENVIFARAINSIRTMDVKKPNDRVEELKKVEVNVEKPRVSVKDRLGIKVNDPDPKSLIVNRTPSPYSSRRDKDSHNKRSRHSKSSPEKTRDRDRRRRSSDRNKRIRKDDIKEKRKRPRSRSDSEEPRKKKKDKRVKKDKAKRLDDERNKNEVKSEEKLKPAVETRKPNFGEENFEPDYDFLELQEDNEILKSGKKTTASEEESSSSESSSSEEDRKKRKHKNKKKKKKKNTSSSDSESSTGSSDSEKDRKKKKHKKLKKKKKKSKHK</sequence>
<feature type="compositionally biased region" description="Basic residues" evidence="7">
    <location>
        <begin position="594"/>
        <end position="612"/>
    </location>
</feature>
<dbReference type="SUPFAM" id="SSF57850">
    <property type="entry name" value="RING/U-box"/>
    <property type="match status" value="1"/>
</dbReference>
<dbReference type="InterPro" id="IPR033489">
    <property type="entry name" value="RBBP6"/>
</dbReference>
<dbReference type="GO" id="GO:0008270">
    <property type="term" value="F:zinc ion binding"/>
    <property type="evidence" value="ECO:0007669"/>
    <property type="project" value="UniProtKB-KW"/>
</dbReference>
<dbReference type="SMART" id="SM01180">
    <property type="entry name" value="DWNN"/>
    <property type="match status" value="1"/>
</dbReference>
<evidence type="ECO:0000256" key="2">
    <source>
        <dbReference type="ARBA" id="ARBA00022723"/>
    </source>
</evidence>
<feature type="domain" description="CCHC-type" evidence="9">
    <location>
        <begin position="154"/>
        <end position="169"/>
    </location>
</feature>
<feature type="compositionally biased region" description="Basic and acidic residues" evidence="7">
    <location>
        <begin position="344"/>
        <end position="353"/>
    </location>
</feature>
<feature type="compositionally biased region" description="Pro residues" evidence="7">
    <location>
        <begin position="497"/>
        <end position="508"/>
    </location>
</feature>
<dbReference type="EMBL" id="JBDJPC010000007">
    <property type="protein sequence ID" value="KAL1494030.1"/>
    <property type="molecule type" value="Genomic_DNA"/>
</dbReference>
<feature type="compositionally biased region" description="Basic and acidic residues" evidence="7">
    <location>
        <begin position="1031"/>
        <end position="1042"/>
    </location>
</feature>
<feature type="compositionally biased region" description="Basic and acidic residues" evidence="7">
    <location>
        <begin position="1273"/>
        <end position="1286"/>
    </location>
</feature>
<dbReference type="PROSITE" id="PS51282">
    <property type="entry name" value="DWNN"/>
    <property type="match status" value="1"/>
</dbReference>
<comment type="caution">
    <text evidence="11">The sequence shown here is derived from an EMBL/GenBank/DDBJ whole genome shotgun (WGS) entry which is preliminary data.</text>
</comment>
<feature type="compositionally biased region" description="Basic residues" evidence="7">
    <location>
        <begin position="1302"/>
        <end position="1314"/>
    </location>
</feature>
<dbReference type="PANTHER" id="PTHR15439:SF0">
    <property type="entry name" value="CELL DIVISION CYCLE AND APOPTOSIS REGULATOR PROTEIN 1-RELATED"/>
    <property type="match status" value="1"/>
</dbReference>
<evidence type="ECO:0000313" key="12">
    <source>
        <dbReference type="Proteomes" id="UP001566132"/>
    </source>
</evidence>
<dbReference type="SUPFAM" id="SSF57756">
    <property type="entry name" value="Retrovirus zinc finger-like domains"/>
    <property type="match status" value="1"/>
</dbReference>
<feature type="compositionally biased region" description="Acidic residues" evidence="7">
    <location>
        <begin position="1080"/>
        <end position="1090"/>
    </location>
</feature>
<evidence type="ECO:0000313" key="11">
    <source>
        <dbReference type="EMBL" id="KAL1494030.1"/>
    </source>
</evidence>
<dbReference type="InterPro" id="IPR036875">
    <property type="entry name" value="Znf_CCHC_sf"/>
</dbReference>